<reference evidence="4" key="1">
    <citation type="journal article" date="2015" name="Sci. Rep.">
        <title>Tissue- and time-dependent transcription in Ixodes ricinus salivary glands and midguts when blood feeding on the vertebrate host.</title>
        <authorList>
            <person name="Kotsyfakis M."/>
            <person name="Schwarz A."/>
            <person name="Erhart J."/>
            <person name="Ribeiro J.M."/>
        </authorList>
    </citation>
    <scope>NUCLEOTIDE SEQUENCE</scope>
    <source>
        <tissue evidence="4">Salivary gland and midgut</tissue>
    </source>
</reference>
<keyword evidence="2" id="KW-0143">Chaperone</keyword>
<dbReference type="InterPro" id="IPR038277">
    <property type="entry name" value="UreF_sf"/>
</dbReference>
<proteinExistence type="evidence at transcript level"/>
<evidence type="ECO:0000256" key="2">
    <source>
        <dbReference type="ARBA" id="ARBA00023186"/>
    </source>
</evidence>
<comment type="similarity">
    <text evidence="3">Belongs to the UreF family.</text>
</comment>
<evidence type="ECO:0000256" key="1">
    <source>
        <dbReference type="ARBA" id="ARBA00022988"/>
    </source>
</evidence>
<dbReference type="HAMAP" id="MF_01385">
    <property type="entry name" value="UreF"/>
    <property type="match status" value="1"/>
</dbReference>
<dbReference type="EMBL" id="GANP01001764">
    <property type="protein sequence ID" value="JAB82704.1"/>
    <property type="molecule type" value="mRNA"/>
</dbReference>
<dbReference type="PIRSF" id="PIRSF009467">
    <property type="entry name" value="Ureas_acces_UreF"/>
    <property type="match status" value="1"/>
</dbReference>
<dbReference type="AlphaFoldDB" id="V5HVT7"/>
<dbReference type="Gene3D" id="1.10.4190.10">
    <property type="entry name" value="Urease accessory protein UreF"/>
    <property type="match status" value="1"/>
</dbReference>
<evidence type="ECO:0000313" key="4">
    <source>
        <dbReference type="EMBL" id="JAB82704.1"/>
    </source>
</evidence>
<dbReference type="PANTHER" id="PTHR33620:SF1">
    <property type="entry name" value="UREASE ACCESSORY PROTEIN F"/>
    <property type="match status" value="1"/>
</dbReference>
<keyword evidence="1" id="KW-0996">Nickel insertion</keyword>
<dbReference type="Pfam" id="PF01730">
    <property type="entry name" value="UreF"/>
    <property type="match status" value="1"/>
</dbReference>
<dbReference type="InterPro" id="IPR002639">
    <property type="entry name" value="UreF"/>
</dbReference>
<protein>
    <submittedName>
        <fullName evidence="4">Putative urease accessory protein uref posttranslational modification</fullName>
    </submittedName>
</protein>
<dbReference type="PANTHER" id="PTHR33620">
    <property type="entry name" value="UREASE ACCESSORY PROTEIN F"/>
    <property type="match status" value="1"/>
</dbReference>
<evidence type="ECO:0000256" key="3">
    <source>
        <dbReference type="ARBA" id="ARBA00046339"/>
    </source>
</evidence>
<sequence length="230" mass="25250">MDSTAATSLLLNLLQISDSAFPTGSFAHSGGFEAAGQRGFIDRADKVEQFLVASLENVGSFMTPFMREAHQQWTNPEAIRSLDCKLSASLTNHVASRASIQQGRSLIQTACATYAAPQLVSLQDQIYDEELNGHQAVMYGVLCGFLGIPETQAAISFLFGTLRTMVASAVRLGTTGTLEGQRIQYKLQARIPDIVERNRERTPCTACNTFPLVDLMQNSHDLLFSRMFYS</sequence>
<dbReference type="GO" id="GO:0016151">
    <property type="term" value="F:nickel cation binding"/>
    <property type="evidence" value="ECO:0007669"/>
    <property type="project" value="InterPro"/>
</dbReference>
<name>V5HVT7_IXORI</name>
<accession>V5HVT7</accession>
<organism evidence="4">
    <name type="scientific">Ixodes ricinus</name>
    <name type="common">Common tick</name>
    <name type="synonym">Acarus ricinus</name>
    <dbReference type="NCBI Taxonomy" id="34613"/>
    <lineage>
        <taxon>Eukaryota</taxon>
        <taxon>Metazoa</taxon>
        <taxon>Ecdysozoa</taxon>
        <taxon>Arthropoda</taxon>
        <taxon>Chelicerata</taxon>
        <taxon>Arachnida</taxon>
        <taxon>Acari</taxon>
        <taxon>Parasitiformes</taxon>
        <taxon>Ixodida</taxon>
        <taxon>Ixodoidea</taxon>
        <taxon>Ixodidae</taxon>
        <taxon>Ixodinae</taxon>
        <taxon>Ixodes</taxon>
    </lineage>
</organism>